<dbReference type="SUPFAM" id="SSF57667">
    <property type="entry name" value="beta-beta-alpha zinc fingers"/>
    <property type="match status" value="1"/>
</dbReference>
<sequence length="344" mass="39513">MMFSASSSSLPSDYFAPSCIPLKELKQEDNKEDPNARQRELESAFCRDFLCCGQKLLDLHALLHHYEEHHLFLDDEEEEQEEYDTIPLMLMEWNNPSSMLFPNNNNKNNNEMILLDDHQQQQQQQLSVSPSLSPSQQQQQQQIPTMTTIDPVNATFYQQEEYENGETSSQIPTPFDSRGSSPIDTASVSSSEDLYTPPPSPPLKKRKFSMDWSSPYPNNTTTSDIELLLQQVNSADLFYNYEQEDASERPYKCQVDGCDKAYKNANGLKYHKSHGHCHERQEDENELNAKKPYRCSIGICSKRYKNLNGLKYHIEHSHLAKLRRRQESIQNVAAATVAATPIII</sequence>
<feature type="region of interest" description="Disordered" evidence="6">
    <location>
        <begin position="161"/>
        <end position="210"/>
    </location>
</feature>
<evidence type="ECO:0000256" key="6">
    <source>
        <dbReference type="SAM" id="MobiDB-lite"/>
    </source>
</evidence>
<keyword evidence="3 5" id="KW-0863">Zinc-finger</keyword>
<dbReference type="PANTHER" id="PTHR23057">
    <property type="entry name" value="JUXTAPOSED WITH ANOTHER ZINC FINGER PROTEIN 1"/>
    <property type="match status" value="1"/>
</dbReference>
<keyword evidence="4" id="KW-0862">Zinc</keyword>
<evidence type="ECO:0000313" key="9">
    <source>
        <dbReference type="Proteomes" id="UP000646827"/>
    </source>
</evidence>
<dbReference type="InterPro" id="IPR036236">
    <property type="entry name" value="Znf_C2H2_sf"/>
</dbReference>
<dbReference type="SMART" id="SM00355">
    <property type="entry name" value="ZnF_C2H2"/>
    <property type="match status" value="2"/>
</dbReference>
<evidence type="ECO:0000259" key="7">
    <source>
        <dbReference type="PROSITE" id="PS50157"/>
    </source>
</evidence>
<evidence type="ECO:0000256" key="1">
    <source>
        <dbReference type="ARBA" id="ARBA00022723"/>
    </source>
</evidence>
<dbReference type="OrthoDB" id="3269380at2759"/>
<dbReference type="InterPro" id="IPR013087">
    <property type="entry name" value="Znf_C2H2_type"/>
</dbReference>
<dbReference type="Proteomes" id="UP000646827">
    <property type="component" value="Unassembled WGS sequence"/>
</dbReference>
<keyword evidence="1" id="KW-0479">Metal-binding</keyword>
<feature type="domain" description="C2H2-type" evidence="7">
    <location>
        <begin position="251"/>
        <end position="281"/>
    </location>
</feature>
<evidence type="ECO:0000313" key="8">
    <source>
        <dbReference type="EMBL" id="KAG2227365.1"/>
    </source>
</evidence>
<dbReference type="AlphaFoldDB" id="A0A8H7SD56"/>
<evidence type="ECO:0000256" key="4">
    <source>
        <dbReference type="ARBA" id="ARBA00022833"/>
    </source>
</evidence>
<dbReference type="PROSITE" id="PS00028">
    <property type="entry name" value="ZINC_FINGER_C2H2_1"/>
    <property type="match status" value="2"/>
</dbReference>
<keyword evidence="2" id="KW-0677">Repeat</keyword>
<evidence type="ECO:0000256" key="3">
    <source>
        <dbReference type="ARBA" id="ARBA00022771"/>
    </source>
</evidence>
<feature type="compositionally biased region" description="Polar residues" evidence="6">
    <location>
        <begin position="165"/>
        <end position="193"/>
    </location>
</feature>
<gene>
    <name evidence="8" type="ORF">INT45_004320</name>
</gene>
<protein>
    <recommendedName>
        <fullName evidence="7">C2H2-type domain-containing protein</fullName>
    </recommendedName>
</protein>
<reference evidence="8 9" key="1">
    <citation type="submission" date="2020-12" db="EMBL/GenBank/DDBJ databases">
        <title>Metabolic potential, ecology and presence of endohyphal bacteria is reflected in genomic diversity of Mucoromycotina.</title>
        <authorList>
            <person name="Muszewska A."/>
            <person name="Okrasinska A."/>
            <person name="Steczkiewicz K."/>
            <person name="Drgas O."/>
            <person name="Orlowska M."/>
            <person name="Perlinska-Lenart U."/>
            <person name="Aleksandrzak-Piekarczyk T."/>
            <person name="Szatraj K."/>
            <person name="Zielenkiewicz U."/>
            <person name="Pilsyk S."/>
            <person name="Malc E."/>
            <person name="Mieczkowski P."/>
            <person name="Kruszewska J.S."/>
            <person name="Biernat P."/>
            <person name="Pawlowska J."/>
        </authorList>
    </citation>
    <scope>NUCLEOTIDE SEQUENCE [LARGE SCALE GENOMIC DNA]</scope>
    <source>
        <strain evidence="8 9">CBS 142.35</strain>
    </source>
</reference>
<dbReference type="PANTHER" id="PTHR23057:SF0">
    <property type="entry name" value="JUXTAPOSED WITH ANOTHER ZINC FINGER PROTEIN 1"/>
    <property type="match status" value="1"/>
</dbReference>
<dbReference type="EMBL" id="JAEPRB010000008">
    <property type="protein sequence ID" value="KAG2227365.1"/>
    <property type="molecule type" value="Genomic_DNA"/>
</dbReference>
<evidence type="ECO:0000256" key="2">
    <source>
        <dbReference type="ARBA" id="ARBA00022737"/>
    </source>
</evidence>
<feature type="region of interest" description="Disordered" evidence="6">
    <location>
        <begin position="118"/>
        <end position="145"/>
    </location>
</feature>
<dbReference type="Gene3D" id="3.30.160.60">
    <property type="entry name" value="Classic Zinc Finger"/>
    <property type="match status" value="1"/>
</dbReference>
<feature type="compositionally biased region" description="Low complexity" evidence="6">
    <location>
        <begin position="120"/>
        <end position="142"/>
    </location>
</feature>
<comment type="caution">
    <text evidence="8">The sequence shown here is derived from an EMBL/GenBank/DDBJ whole genome shotgun (WGS) entry which is preliminary data.</text>
</comment>
<dbReference type="PROSITE" id="PS50157">
    <property type="entry name" value="ZINC_FINGER_C2H2_2"/>
    <property type="match status" value="2"/>
</dbReference>
<evidence type="ECO:0000256" key="5">
    <source>
        <dbReference type="PROSITE-ProRule" id="PRU00042"/>
    </source>
</evidence>
<feature type="domain" description="C2H2-type" evidence="7">
    <location>
        <begin position="293"/>
        <end position="323"/>
    </location>
</feature>
<dbReference type="GO" id="GO:0005634">
    <property type="term" value="C:nucleus"/>
    <property type="evidence" value="ECO:0007669"/>
    <property type="project" value="TreeGrafter"/>
</dbReference>
<organism evidence="8 9">
    <name type="scientific">Circinella minor</name>
    <dbReference type="NCBI Taxonomy" id="1195481"/>
    <lineage>
        <taxon>Eukaryota</taxon>
        <taxon>Fungi</taxon>
        <taxon>Fungi incertae sedis</taxon>
        <taxon>Mucoromycota</taxon>
        <taxon>Mucoromycotina</taxon>
        <taxon>Mucoromycetes</taxon>
        <taxon>Mucorales</taxon>
        <taxon>Lichtheimiaceae</taxon>
        <taxon>Circinella</taxon>
    </lineage>
</organism>
<dbReference type="GO" id="GO:0008270">
    <property type="term" value="F:zinc ion binding"/>
    <property type="evidence" value="ECO:0007669"/>
    <property type="project" value="UniProtKB-KW"/>
</dbReference>
<accession>A0A8H7SD56</accession>
<keyword evidence="9" id="KW-1185">Reference proteome</keyword>
<dbReference type="InterPro" id="IPR051580">
    <property type="entry name" value="ZnF-Chromatin_assoc"/>
</dbReference>
<name>A0A8H7SD56_9FUNG</name>
<proteinExistence type="predicted"/>